<reference evidence="1" key="1">
    <citation type="submission" date="2022-04" db="EMBL/GenBank/DDBJ databases">
        <title>Jade perch genome.</title>
        <authorList>
            <person name="Chao B."/>
        </authorList>
    </citation>
    <scope>NUCLEOTIDE SEQUENCE</scope>
    <source>
        <strain evidence="1">CB-2022</strain>
    </source>
</reference>
<gene>
    <name evidence="1" type="ORF">L3Q82_019001</name>
</gene>
<proteinExistence type="predicted"/>
<name>A0ACB8VGC1_9TELE</name>
<dbReference type="EMBL" id="CM041552">
    <property type="protein sequence ID" value="KAI3354489.1"/>
    <property type="molecule type" value="Genomic_DNA"/>
</dbReference>
<comment type="caution">
    <text evidence="1">The sequence shown here is derived from an EMBL/GenBank/DDBJ whole genome shotgun (WGS) entry which is preliminary data.</text>
</comment>
<dbReference type="Proteomes" id="UP000831701">
    <property type="component" value="Chromosome 22"/>
</dbReference>
<evidence type="ECO:0000313" key="2">
    <source>
        <dbReference type="Proteomes" id="UP000831701"/>
    </source>
</evidence>
<sequence>MMELRIQLIPTGEIILPPGKNGENYCHGCKEERGLHPPSFPCREELCPVCSPCEGAVADLETVEGTRALWQPLRAARCRRGSPRLTWCNVKLTQGMKTTVLLSTTTTPAVLRVYTLNMDVADIRNLMRKTQASILENGILGKRTDDLNCCVLAWDKQSVIDEVLQYIGYVLCSVTNPTSSLLVFLQVVASDGVRAMMESALTARDRVGVQDFVLLENYTSEAAFIENLRKRFKENLIYTYIGSVLVSVNPYKELEIYTKNHMERYRGVNFYEVSPHIYAVADNSLYRSLRTERKDQCILISGESGAGKTEASKKILQYYAVTCPASEQVQTVKDRLLQSNPVLEAFGNAKTLRNDNSSRFGKYMDIQFDFKGAPVGGHIINYLLEKSRVVHQNHGERNFHIFYQLIEGGEEDLLRRLGLERNPQQYQYLVKGNCPKVSSINDRSDWKVVRKALTVIGFNEDEVEELLNIIASVLHLGNVQYGGEEGNACITSDTQIKYLARLLGVNGTVLTEALTHKKIIAKGEELMSPLNLEQASSARDALSKAVYGRTFTWLVNKINASLAYMDDTYKNYSVIGLLDIYGFEVFQNNSFEQFCINYCNEKLQQLFIELTLKSEQEEYEAEGITWEPVQYFNNKIICDLVEEKFKGIISILDEECLRPGDASDLTFLEKLEDTVGGHAHFVTHKLADAKTRKVMNRDEFRLLHYAGEVNYNVNGFLDKNNDLLFRNLKEVMCMSENKILTQCFDREELSDKKRPETAATQFKASLAKLMEILMSKEPSYVRCIKPNDSKQAVRFDEVLIRHQVKYLGLMENLRVRRAGFAYRRRYEVFLQRYKSLCPDTWPNWQGKLSDGVATLVKHLGYKPEEYKLGRSKIFIRFPKTLFATEDALETRKHSLATQLQAGWRGYSQRSKYQKLRASAITIQAWWRGILARRRAKRRRQAADTIRRFIKGFIYRHKERCPENEYFLDYVRYSFLMTLRRNVPKNVLDKSWPTPPAALTEASEHLRKLCMQNMVWSYCKKINPEWKHQMEQKMIASEIFKDKKDNYPQSVPKLFVSTRLNGEDINPKVIQALGNEKMKYAVPVTKYDRKGYKARPRQLLLTANCAFIVEEAKLKQRIDYGALKGVSVSSLSDGLFVLHVPSEDNKQKGDVVLQSDHVIETLTKIAICADKINTININQGSIKFTVGQGKEGIIDFTPGSELLVAKAKNGHLSVKTPRYHNHLLITIYPILSSRLQQPLSPPVRPVKLYLRPSRDGSHPGHGLLPPLVDGGDGGHREPAFLRRAAGLGLPAHHAQVRGLLLLLVQRTRQKQVKVSSSFSSPCVSKNITNMSLPALPDAEEYLEMNGWPICKDQDEMLNLAFTVGSFLLSAITLPMGIVMDKYGPRKLRLLGSACFAFSCLLIAYGASDPSNLSILIFFALALNGFGGMCMTFTSLTLPNMFGDLRSTFIALMIGSYASSAVTFPGIKVIYDLGATFITILTVWAACACLVFLNCFINWPLEPFPGPEDMDFTVKIKFSWLGFDHKITGKQFYRQVTTVGRRLSVGNSIKQQHQPPKDLATQEASKLCLSTVRPGAQSFMKSIFSPIFLLSLITMCVTQLRLIFYMGAMNTILESLTEGDLSTVSVYTSIFGVLQLLCLVTSPVIGYVMDWRLKDCEDENDKSVKREPGQPRRPDKQIQKIMNATRAFIFTNLLLVGFGVTCLIPNLPLQILSFILHTIVRGFIHSAVGGLYAAVYPSSQFGSLTGMQSLISALFALLQQPLFMAMVGPLGGDPLWVNVGLLVVSMLGFCLPCYLLCHSRHLQRLRDERDEDPKIYLQVNDGSKSEAFV</sequence>
<protein>
    <submittedName>
        <fullName evidence="1">Uncharacterized protein</fullName>
    </submittedName>
</protein>
<evidence type="ECO:0000313" key="1">
    <source>
        <dbReference type="EMBL" id="KAI3354489.1"/>
    </source>
</evidence>
<organism evidence="1 2">
    <name type="scientific">Scortum barcoo</name>
    <name type="common">barcoo grunter</name>
    <dbReference type="NCBI Taxonomy" id="214431"/>
    <lineage>
        <taxon>Eukaryota</taxon>
        <taxon>Metazoa</taxon>
        <taxon>Chordata</taxon>
        <taxon>Craniata</taxon>
        <taxon>Vertebrata</taxon>
        <taxon>Euteleostomi</taxon>
        <taxon>Actinopterygii</taxon>
        <taxon>Neopterygii</taxon>
        <taxon>Teleostei</taxon>
        <taxon>Neoteleostei</taxon>
        <taxon>Acanthomorphata</taxon>
        <taxon>Eupercaria</taxon>
        <taxon>Centrarchiformes</taxon>
        <taxon>Terapontoidei</taxon>
        <taxon>Terapontidae</taxon>
        <taxon>Scortum</taxon>
    </lineage>
</organism>
<keyword evidence="2" id="KW-1185">Reference proteome</keyword>
<accession>A0ACB8VGC1</accession>